<sequence length="287" mass="33766">MNFSKIKQLYPDAQLSDYPFLESDTFRIPYKNKWIHIPTDKLNDKEWHLLNLLKEEVQPTSFPVSRSDWFQYLEGNKELPPQTTRSVRLIQLYLEKMDDQFDYSIWIDSIIHLFDPVLDVFFVTSDMCFVVQDNSAPSLSREEITGTIKTLEDDFSIRTNAYIGHYWQPDSHLKSILKEEQAIFQQEVTHLNDRINALPDVALRYFTKEAVAGSSIMKELKKQIENQEDWKELVVALWESQGNVSVAAKNLFVHRNTLQYRMDRFNETTGLSLKNMNELLLCYLLIL</sequence>
<gene>
    <name evidence="2" type="ORF">GCM10008932_10770</name>
</gene>
<evidence type="ECO:0000313" key="3">
    <source>
        <dbReference type="Proteomes" id="UP001501166"/>
    </source>
</evidence>
<dbReference type="InterPro" id="IPR051448">
    <property type="entry name" value="CdaR-like_regulators"/>
</dbReference>
<organism evidence="2 3">
    <name type="scientific">Alkalibacterium iburiense</name>
    <dbReference type="NCBI Taxonomy" id="290589"/>
    <lineage>
        <taxon>Bacteria</taxon>
        <taxon>Bacillati</taxon>
        <taxon>Bacillota</taxon>
        <taxon>Bacilli</taxon>
        <taxon>Lactobacillales</taxon>
        <taxon>Carnobacteriaceae</taxon>
        <taxon>Alkalibacterium</taxon>
    </lineage>
</organism>
<feature type="domain" description="PucR C-terminal helix-turn-helix" evidence="1">
    <location>
        <begin position="234"/>
        <end position="284"/>
    </location>
</feature>
<dbReference type="SUPFAM" id="SSF46689">
    <property type="entry name" value="Homeodomain-like"/>
    <property type="match status" value="1"/>
</dbReference>
<keyword evidence="3" id="KW-1185">Reference proteome</keyword>
<dbReference type="InterPro" id="IPR025736">
    <property type="entry name" value="PucR_C-HTH_dom"/>
</dbReference>
<dbReference type="RefSeq" id="WP_343754593.1">
    <property type="nucleotide sequence ID" value="NZ_BAAACW010000064.1"/>
</dbReference>
<dbReference type="InterPro" id="IPR042070">
    <property type="entry name" value="PucR_C-HTH_sf"/>
</dbReference>
<dbReference type="InterPro" id="IPR009057">
    <property type="entry name" value="Homeodomain-like_sf"/>
</dbReference>
<comment type="caution">
    <text evidence="2">The sequence shown here is derived from an EMBL/GenBank/DDBJ whole genome shotgun (WGS) entry which is preliminary data.</text>
</comment>
<dbReference type="PANTHER" id="PTHR33744:SF15">
    <property type="entry name" value="CARBOHYDRATE DIACID REGULATOR"/>
    <property type="match status" value="1"/>
</dbReference>
<reference evidence="2 3" key="1">
    <citation type="journal article" date="2019" name="Int. J. Syst. Evol. Microbiol.">
        <title>The Global Catalogue of Microorganisms (GCM) 10K type strain sequencing project: providing services to taxonomists for standard genome sequencing and annotation.</title>
        <authorList>
            <consortium name="The Broad Institute Genomics Platform"/>
            <consortium name="The Broad Institute Genome Sequencing Center for Infectious Disease"/>
            <person name="Wu L."/>
            <person name="Ma J."/>
        </authorList>
    </citation>
    <scope>NUCLEOTIDE SEQUENCE [LARGE SCALE GENOMIC DNA]</scope>
    <source>
        <strain evidence="2 3">JCM 12662</strain>
    </source>
</reference>
<name>A0ABN0XBF9_9LACT</name>
<evidence type="ECO:0000313" key="2">
    <source>
        <dbReference type="EMBL" id="GAA0360028.1"/>
    </source>
</evidence>
<evidence type="ECO:0000259" key="1">
    <source>
        <dbReference type="Pfam" id="PF13556"/>
    </source>
</evidence>
<dbReference type="PANTHER" id="PTHR33744">
    <property type="entry name" value="CARBOHYDRATE DIACID REGULATOR"/>
    <property type="match status" value="1"/>
</dbReference>
<dbReference type="Pfam" id="PF13556">
    <property type="entry name" value="HTH_30"/>
    <property type="match status" value="1"/>
</dbReference>
<dbReference type="Proteomes" id="UP001501166">
    <property type="component" value="Unassembled WGS sequence"/>
</dbReference>
<dbReference type="EMBL" id="BAAACW010000064">
    <property type="protein sequence ID" value="GAA0360028.1"/>
    <property type="molecule type" value="Genomic_DNA"/>
</dbReference>
<proteinExistence type="predicted"/>
<accession>A0ABN0XBF9</accession>
<dbReference type="Gene3D" id="1.10.10.2840">
    <property type="entry name" value="PucR C-terminal helix-turn-helix domain"/>
    <property type="match status" value="1"/>
</dbReference>
<protein>
    <submittedName>
        <fullName evidence="2">Helix-turn-helix domain-containing protein</fullName>
    </submittedName>
</protein>